<comment type="caution">
    <text evidence="1">The sequence shown here is derived from an EMBL/GenBank/DDBJ whole genome shotgun (WGS) entry which is preliminary data.</text>
</comment>
<gene>
    <name evidence="1" type="ORF">MATL_G00144680</name>
</gene>
<dbReference type="AlphaFoldDB" id="A0A9D3PV02"/>
<dbReference type="Proteomes" id="UP001046870">
    <property type="component" value="Chromosome 11"/>
</dbReference>
<evidence type="ECO:0000313" key="2">
    <source>
        <dbReference type="Proteomes" id="UP001046870"/>
    </source>
</evidence>
<protein>
    <submittedName>
        <fullName evidence="1">Uncharacterized protein</fullName>
    </submittedName>
</protein>
<name>A0A9D3PV02_MEGAT</name>
<accession>A0A9D3PV02</accession>
<proteinExistence type="predicted"/>
<evidence type="ECO:0000313" key="1">
    <source>
        <dbReference type="EMBL" id="KAG7468599.1"/>
    </source>
</evidence>
<sequence>MNRAAAAALALRCWRPLGLAPAGHEATGPRALAGLFCGAFSEHSSEAGLEPADGSQRHGIALTVSASSPQLYAVSYTERRDIHGIIIPRRASYFHPGFCSFPARLKVKNGTLHRGRSGTFCGSDGARAPQAFVIQGF</sequence>
<reference evidence="1" key="1">
    <citation type="submission" date="2021-01" db="EMBL/GenBank/DDBJ databases">
        <authorList>
            <person name="Zahm M."/>
            <person name="Roques C."/>
            <person name="Cabau C."/>
            <person name="Klopp C."/>
            <person name="Donnadieu C."/>
            <person name="Jouanno E."/>
            <person name="Lampietro C."/>
            <person name="Louis A."/>
            <person name="Herpin A."/>
            <person name="Echchiki A."/>
            <person name="Berthelot C."/>
            <person name="Parey E."/>
            <person name="Roest-Crollius H."/>
            <person name="Braasch I."/>
            <person name="Postlethwait J."/>
            <person name="Bobe J."/>
            <person name="Montfort J."/>
            <person name="Bouchez O."/>
            <person name="Begum T."/>
            <person name="Mejri S."/>
            <person name="Adams A."/>
            <person name="Chen W.-J."/>
            <person name="Guiguen Y."/>
        </authorList>
    </citation>
    <scope>NUCLEOTIDE SEQUENCE</scope>
    <source>
        <strain evidence="1">YG-15Mar2019-1</strain>
        <tissue evidence="1">Brain</tissue>
    </source>
</reference>
<dbReference type="EMBL" id="JAFDVH010000011">
    <property type="protein sequence ID" value="KAG7468599.1"/>
    <property type="molecule type" value="Genomic_DNA"/>
</dbReference>
<organism evidence="1 2">
    <name type="scientific">Megalops atlanticus</name>
    <name type="common">Tarpon</name>
    <name type="synonym">Clupea gigantea</name>
    <dbReference type="NCBI Taxonomy" id="7932"/>
    <lineage>
        <taxon>Eukaryota</taxon>
        <taxon>Metazoa</taxon>
        <taxon>Chordata</taxon>
        <taxon>Craniata</taxon>
        <taxon>Vertebrata</taxon>
        <taxon>Euteleostomi</taxon>
        <taxon>Actinopterygii</taxon>
        <taxon>Neopterygii</taxon>
        <taxon>Teleostei</taxon>
        <taxon>Elopiformes</taxon>
        <taxon>Megalopidae</taxon>
        <taxon>Megalops</taxon>
    </lineage>
</organism>
<keyword evidence="2" id="KW-1185">Reference proteome</keyword>